<feature type="chain" id="PRO_5030831133" description="DUF2946 domain-containing protein" evidence="1">
    <location>
        <begin position="25"/>
        <end position="112"/>
    </location>
</feature>
<dbReference type="Proteomes" id="UP000547011">
    <property type="component" value="Unassembled WGS sequence"/>
</dbReference>
<dbReference type="AlphaFoldDB" id="A0A7W6NDI6"/>
<evidence type="ECO:0000313" key="2">
    <source>
        <dbReference type="EMBL" id="MBB4054058.1"/>
    </source>
</evidence>
<dbReference type="RefSeq" id="WP_183312791.1">
    <property type="nucleotide sequence ID" value="NZ_JACIEW010000021.1"/>
</dbReference>
<proteinExistence type="predicted"/>
<accession>A0A7W6NDI6</accession>
<reference evidence="2 3" key="1">
    <citation type="submission" date="2020-08" db="EMBL/GenBank/DDBJ databases">
        <title>Genomic Encyclopedia of Type Strains, Phase IV (KMG-IV): sequencing the most valuable type-strain genomes for metagenomic binning, comparative biology and taxonomic classification.</title>
        <authorList>
            <person name="Goeker M."/>
        </authorList>
    </citation>
    <scope>NUCLEOTIDE SEQUENCE [LARGE SCALE GENOMIC DNA]</scope>
    <source>
        <strain evidence="2 3">DSM 23447</strain>
    </source>
</reference>
<comment type="caution">
    <text evidence="2">The sequence shown here is derived from an EMBL/GenBank/DDBJ whole genome shotgun (WGS) entry which is preliminary data.</text>
</comment>
<dbReference type="EMBL" id="JACIEW010000021">
    <property type="protein sequence ID" value="MBB4054058.1"/>
    <property type="molecule type" value="Genomic_DNA"/>
</dbReference>
<sequence length="112" mass="12166">MKLIVRILLTLLMALTLNASMVFAATTHSPFHRTAVSAQPCDHHGHGPEKASHANVVNGEDCTQQVCPSCTGLLLSAPVMPDSTLHFGAEPFTLDSWSASWRPLLFRPPIHI</sequence>
<evidence type="ECO:0000256" key="1">
    <source>
        <dbReference type="SAM" id="SignalP"/>
    </source>
</evidence>
<evidence type="ECO:0000313" key="3">
    <source>
        <dbReference type="Proteomes" id="UP000547011"/>
    </source>
</evidence>
<name>A0A7W6NDI6_9HYPH</name>
<evidence type="ECO:0008006" key="4">
    <source>
        <dbReference type="Google" id="ProtNLM"/>
    </source>
</evidence>
<gene>
    <name evidence="2" type="ORF">GGR20_003734</name>
</gene>
<keyword evidence="1" id="KW-0732">Signal</keyword>
<feature type="signal peptide" evidence="1">
    <location>
        <begin position="1"/>
        <end position="24"/>
    </location>
</feature>
<keyword evidence="3" id="KW-1185">Reference proteome</keyword>
<organism evidence="2 3">
    <name type="scientific">Devosia subaequoris</name>
    <dbReference type="NCBI Taxonomy" id="395930"/>
    <lineage>
        <taxon>Bacteria</taxon>
        <taxon>Pseudomonadati</taxon>
        <taxon>Pseudomonadota</taxon>
        <taxon>Alphaproteobacteria</taxon>
        <taxon>Hyphomicrobiales</taxon>
        <taxon>Devosiaceae</taxon>
        <taxon>Devosia</taxon>
    </lineage>
</organism>
<protein>
    <recommendedName>
        <fullName evidence="4">DUF2946 domain-containing protein</fullName>
    </recommendedName>
</protein>